<dbReference type="PROSITE" id="PS50110">
    <property type="entry name" value="RESPONSE_REGULATORY"/>
    <property type="match status" value="1"/>
</dbReference>
<keyword evidence="5 13" id="KW-0597">Phosphoprotein</keyword>
<dbReference type="RefSeq" id="WP_115835052.1">
    <property type="nucleotide sequence ID" value="NZ_CP025086.1"/>
</dbReference>
<sequence length="264" mass="29316">MNNQIISVPDPRPAAASEPRGVSPRPNSAAVAPPRILVVEDEAALSLLLSYNLEAEGFIVERVERGDEAELRLVESPPDLVILDWMLPGVSGLEICRRMRARDATRSLPVIMLTARGDESERVRGLSIGADDYIVKPFSVPELMARVRALLRRARPDRVAALLTAGDLALDRENWRVSRGDRNVHLGPTEFRLLEYLMGKPGRVFSRAQLLDSIWGFSAEIDERTVDVHVGRLRKALSQGGERDPIRTIRGAGYSFDETFGKND</sequence>
<dbReference type="GO" id="GO:0006355">
    <property type="term" value="P:regulation of DNA-templated transcription"/>
    <property type="evidence" value="ECO:0007669"/>
    <property type="project" value="InterPro"/>
</dbReference>
<feature type="DNA-binding region" description="OmpR/PhoB-type" evidence="14">
    <location>
        <begin position="160"/>
        <end position="258"/>
    </location>
</feature>
<keyword evidence="10" id="KW-0010">Activator</keyword>
<dbReference type="Gene3D" id="3.40.50.2300">
    <property type="match status" value="1"/>
</dbReference>
<dbReference type="SUPFAM" id="SSF52172">
    <property type="entry name" value="CheY-like"/>
    <property type="match status" value="1"/>
</dbReference>
<evidence type="ECO:0000256" key="2">
    <source>
        <dbReference type="ARBA" id="ARBA00013332"/>
    </source>
</evidence>
<name>A0A3D9Z4N8_9HYPH</name>
<dbReference type="InterPro" id="IPR039420">
    <property type="entry name" value="WalR-like"/>
</dbReference>
<dbReference type="Gene3D" id="6.10.250.690">
    <property type="match status" value="1"/>
</dbReference>
<keyword evidence="8" id="KW-0805">Transcription regulation</keyword>
<keyword evidence="9 14" id="KW-0238">DNA-binding</keyword>
<dbReference type="GO" id="GO:0032993">
    <property type="term" value="C:protein-DNA complex"/>
    <property type="evidence" value="ECO:0007669"/>
    <property type="project" value="TreeGrafter"/>
</dbReference>
<feature type="domain" description="OmpR/PhoB-type" evidence="17">
    <location>
        <begin position="160"/>
        <end position="258"/>
    </location>
</feature>
<feature type="region of interest" description="Disordered" evidence="15">
    <location>
        <begin position="1"/>
        <end position="29"/>
    </location>
</feature>
<gene>
    <name evidence="18" type="ORF">DES32_0477</name>
</gene>
<keyword evidence="7" id="KW-0902">Two-component regulatory system</keyword>
<keyword evidence="4" id="KW-0963">Cytoplasm</keyword>
<comment type="subcellular location">
    <subcellularLocation>
        <location evidence="1">Cytoplasm</location>
    </subcellularLocation>
</comment>
<proteinExistence type="predicted"/>
<evidence type="ECO:0000256" key="6">
    <source>
        <dbReference type="ARBA" id="ARBA00022592"/>
    </source>
</evidence>
<evidence type="ECO:0000256" key="3">
    <source>
        <dbReference type="ARBA" id="ARBA00022448"/>
    </source>
</evidence>
<evidence type="ECO:0000256" key="5">
    <source>
        <dbReference type="ARBA" id="ARBA00022553"/>
    </source>
</evidence>
<protein>
    <recommendedName>
        <fullName evidence="2">Phosphate regulon transcriptional regulatory protein PhoB</fullName>
    </recommendedName>
</protein>
<feature type="domain" description="Response regulatory" evidence="16">
    <location>
        <begin position="35"/>
        <end position="151"/>
    </location>
</feature>
<dbReference type="GO" id="GO:0006817">
    <property type="term" value="P:phosphate ion transport"/>
    <property type="evidence" value="ECO:0007669"/>
    <property type="project" value="UniProtKB-KW"/>
</dbReference>
<accession>A0A3D9Z4N8</accession>
<dbReference type="PROSITE" id="PS51755">
    <property type="entry name" value="OMPR_PHOB"/>
    <property type="match status" value="1"/>
</dbReference>
<organism evidence="18 19">
    <name type="scientific">Methylovirgula ligni</name>
    <dbReference type="NCBI Taxonomy" id="569860"/>
    <lineage>
        <taxon>Bacteria</taxon>
        <taxon>Pseudomonadati</taxon>
        <taxon>Pseudomonadota</taxon>
        <taxon>Alphaproteobacteria</taxon>
        <taxon>Hyphomicrobiales</taxon>
        <taxon>Beijerinckiaceae</taxon>
        <taxon>Methylovirgula</taxon>
    </lineage>
</organism>
<evidence type="ECO:0000313" key="19">
    <source>
        <dbReference type="Proteomes" id="UP000256900"/>
    </source>
</evidence>
<evidence type="ECO:0000256" key="9">
    <source>
        <dbReference type="ARBA" id="ARBA00023125"/>
    </source>
</evidence>
<evidence type="ECO:0000256" key="15">
    <source>
        <dbReference type="SAM" id="MobiDB-lite"/>
    </source>
</evidence>
<evidence type="ECO:0000256" key="12">
    <source>
        <dbReference type="ARBA" id="ARBA00024735"/>
    </source>
</evidence>
<evidence type="ECO:0000256" key="13">
    <source>
        <dbReference type="PROSITE-ProRule" id="PRU00169"/>
    </source>
</evidence>
<dbReference type="AlphaFoldDB" id="A0A3D9Z4N8"/>
<evidence type="ECO:0000313" key="18">
    <source>
        <dbReference type="EMBL" id="REF89258.1"/>
    </source>
</evidence>
<evidence type="ECO:0000256" key="11">
    <source>
        <dbReference type="ARBA" id="ARBA00023163"/>
    </source>
</evidence>
<dbReference type="SMART" id="SM00862">
    <property type="entry name" value="Trans_reg_C"/>
    <property type="match status" value="1"/>
</dbReference>
<evidence type="ECO:0000259" key="16">
    <source>
        <dbReference type="PROSITE" id="PS50110"/>
    </source>
</evidence>
<dbReference type="Proteomes" id="UP000256900">
    <property type="component" value="Unassembled WGS sequence"/>
</dbReference>
<dbReference type="CDD" id="cd17574">
    <property type="entry name" value="REC_OmpR"/>
    <property type="match status" value="1"/>
</dbReference>
<dbReference type="Gene3D" id="1.10.10.10">
    <property type="entry name" value="Winged helix-like DNA-binding domain superfamily/Winged helix DNA-binding domain"/>
    <property type="match status" value="1"/>
</dbReference>
<dbReference type="InterPro" id="IPR016032">
    <property type="entry name" value="Sig_transdc_resp-reg_C-effctor"/>
</dbReference>
<dbReference type="GO" id="GO:0000156">
    <property type="term" value="F:phosphorelay response regulator activity"/>
    <property type="evidence" value="ECO:0007669"/>
    <property type="project" value="InterPro"/>
</dbReference>
<dbReference type="InterPro" id="IPR001867">
    <property type="entry name" value="OmpR/PhoB-type_DNA-bd"/>
</dbReference>
<evidence type="ECO:0000256" key="4">
    <source>
        <dbReference type="ARBA" id="ARBA00022490"/>
    </source>
</evidence>
<keyword evidence="6" id="KW-0592">Phosphate transport</keyword>
<dbReference type="FunFam" id="3.40.50.2300:FF:000001">
    <property type="entry name" value="DNA-binding response regulator PhoB"/>
    <property type="match status" value="1"/>
</dbReference>
<dbReference type="InterPro" id="IPR011879">
    <property type="entry name" value="Sig_transdc_resp-reg_PhoB"/>
</dbReference>
<dbReference type="NCBIfam" id="TIGR02154">
    <property type="entry name" value="PhoB"/>
    <property type="match status" value="1"/>
</dbReference>
<dbReference type="GO" id="GO:0005829">
    <property type="term" value="C:cytosol"/>
    <property type="evidence" value="ECO:0007669"/>
    <property type="project" value="TreeGrafter"/>
</dbReference>
<dbReference type="PANTHER" id="PTHR48111:SF40">
    <property type="entry name" value="PHOSPHATE REGULON TRANSCRIPTIONAL REGULATORY PROTEIN PHOB"/>
    <property type="match status" value="1"/>
</dbReference>
<dbReference type="PANTHER" id="PTHR48111">
    <property type="entry name" value="REGULATOR OF RPOS"/>
    <property type="match status" value="1"/>
</dbReference>
<evidence type="ECO:0000256" key="7">
    <source>
        <dbReference type="ARBA" id="ARBA00023012"/>
    </source>
</evidence>
<dbReference type="SUPFAM" id="SSF46894">
    <property type="entry name" value="C-terminal effector domain of the bipartite response regulators"/>
    <property type="match status" value="1"/>
</dbReference>
<comment type="caution">
    <text evidence="18">The sequence shown here is derived from an EMBL/GenBank/DDBJ whole genome shotgun (WGS) entry which is preliminary data.</text>
</comment>
<dbReference type="InterPro" id="IPR036388">
    <property type="entry name" value="WH-like_DNA-bd_sf"/>
</dbReference>
<comment type="function">
    <text evidence="12">This protein is a positive regulator for the phosphate regulon. Transcription of this operon is positively regulated by PhoB and PhoR when phosphate is limited.</text>
</comment>
<evidence type="ECO:0000256" key="1">
    <source>
        <dbReference type="ARBA" id="ARBA00004496"/>
    </source>
</evidence>
<evidence type="ECO:0000256" key="10">
    <source>
        <dbReference type="ARBA" id="ARBA00023159"/>
    </source>
</evidence>
<reference evidence="18 19" key="1">
    <citation type="submission" date="2018-08" db="EMBL/GenBank/DDBJ databases">
        <title>Genomic Encyclopedia of Type Strains, Phase IV (KMG-IV): sequencing the most valuable type-strain genomes for metagenomic binning, comparative biology and taxonomic classification.</title>
        <authorList>
            <person name="Goeker M."/>
        </authorList>
    </citation>
    <scope>NUCLEOTIDE SEQUENCE [LARGE SCALE GENOMIC DNA]</scope>
    <source>
        <strain evidence="18 19">BW863</strain>
    </source>
</reference>
<dbReference type="Pfam" id="PF00072">
    <property type="entry name" value="Response_reg"/>
    <property type="match status" value="1"/>
</dbReference>
<feature type="modified residue" description="4-aspartylphosphate" evidence="13">
    <location>
        <position position="84"/>
    </location>
</feature>
<keyword evidence="11" id="KW-0804">Transcription</keyword>
<dbReference type="EMBL" id="QUMO01000001">
    <property type="protein sequence ID" value="REF89258.1"/>
    <property type="molecule type" value="Genomic_DNA"/>
</dbReference>
<dbReference type="InterPro" id="IPR001789">
    <property type="entry name" value="Sig_transdc_resp-reg_receiver"/>
</dbReference>
<evidence type="ECO:0000256" key="8">
    <source>
        <dbReference type="ARBA" id="ARBA00023015"/>
    </source>
</evidence>
<dbReference type="CDD" id="cd00383">
    <property type="entry name" value="trans_reg_C"/>
    <property type="match status" value="1"/>
</dbReference>
<keyword evidence="19" id="KW-1185">Reference proteome</keyword>
<dbReference type="InterPro" id="IPR011006">
    <property type="entry name" value="CheY-like_superfamily"/>
</dbReference>
<evidence type="ECO:0000256" key="14">
    <source>
        <dbReference type="PROSITE-ProRule" id="PRU01091"/>
    </source>
</evidence>
<evidence type="ECO:0000259" key="17">
    <source>
        <dbReference type="PROSITE" id="PS51755"/>
    </source>
</evidence>
<dbReference type="GO" id="GO:0000976">
    <property type="term" value="F:transcription cis-regulatory region binding"/>
    <property type="evidence" value="ECO:0007669"/>
    <property type="project" value="TreeGrafter"/>
</dbReference>
<dbReference type="OrthoDB" id="9802426at2"/>
<dbReference type="SMART" id="SM00448">
    <property type="entry name" value="REC"/>
    <property type="match status" value="1"/>
</dbReference>
<dbReference type="Pfam" id="PF00486">
    <property type="entry name" value="Trans_reg_C"/>
    <property type="match status" value="1"/>
</dbReference>
<keyword evidence="3" id="KW-0813">Transport</keyword>